<proteinExistence type="predicted"/>
<sequence length="556" mass="61738">MIQFDFDWSEPLNQVILVLLVMLLALQIWLVIRAGRADANVSPARFRVRLALNVLLWASILAFILQPFMLKSPFSAVGIVSGDEVPAAFTRKVADSVGKAELVKVEELKESSFDTLLMLGQDFKSSDFESITRNAHSAVFKWIPYFQTNQIQSLNWKGIVRKGEMQVVQGSIESSEKQLLKVRFGEQPLDSVQLAKGFNEFKLTFPAFGEGGTATELVLGSSTIDTIKFFARPSENLTVRFILENPDFESRNLATWLGKNGHAVIYDAVLSKNMSSNLNINKAETPDIIITDATNVGKSIVKKAVSDGKSLLLMNLTEPASEINRINVALGTRFQVKKTSNEASVSLGNQLSALPFAFTPNHYSLPIPKIPAAVERTTGKVGVSLLNETFPLQLAGDSAHYQQIWNTILAYIRPAEKDRVDIEAPILFRIPNTLKMNGLPDNPTFVRIGNDTTFLNYSALNDRSAMAHFAPRESGWIALPDYRAIEVNVDKTSALLQTAAVRHFIQSNERYHSELAETSVQNSHSTNGLSKKLSDWFWFGLILVCFAAVWIEGKLI</sequence>
<accession>A0A9E8SSC3</accession>
<dbReference type="AlphaFoldDB" id="A0A9E8SSC3"/>
<protein>
    <submittedName>
        <fullName evidence="2">Uncharacterized protein</fullName>
    </submittedName>
</protein>
<organism evidence="2 3">
    <name type="scientific">Dyadobacter pollutisoli</name>
    <dbReference type="NCBI Taxonomy" id="2910158"/>
    <lineage>
        <taxon>Bacteria</taxon>
        <taxon>Pseudomonadati</taxon>
        <taxon>Bacteroidota</taxon>
        <taxon>Cytophagia</taxon>
        <taxon>Cytophagales</taxon>
        <taxon>Spirosomataceae</taxon>
        <taxon>Dyadobacter</taxon>
    </lineage>
</organism>
<name>A0A9E8SSC3_9BACT</name>
<feature type="transmembrane region" description="Helical" evidence="1">
    <location>
        <begin position="52"/>
        <end position="70"/>
    </location>
</feature>
<feature type="transmembrane region" description="Helical" evidence="1">
    <location>
        <begin position="12"/>
        <end position="32"/>
    </location>
</feature>
<gene>
    <name evidence="2" type="ORF">ON006_14680</name>
</gene>
<feature type="transmembrane region" description="Helical" evidence="1">
    <location>
        <begin position="536"/>
        <end position="553"/>
    </location>
</feature>
<dbReference type="KEGG" id="dpf:ON006_14680"/>
<keyword evidence="1" id="KW-0812">Transmembrane</keyword>
<reference evidence="2" key="1">
    <citation type="submission" date="2022-11" db="EMBL/GenBank/DDBJ databases">
        <title>Dyadobacter pollutisoli sp. nov., isolated from plastic dumped soil.</title>
        <authorList>
            <person name="Kim J.M."/>
            <person name="Kim K.R."/>
            <person name="Lee J.K."/>
            <person name="Hao L."/>
            <person name="Jeon C.O."/>
        </authorList>
    </citation>
    <scope>NUCLEOTIDE SEQUENCE</scope>
    <source>
        <strain evidence="2">U1</strain>
    </source>
</reference>
<evidence type="ECO:0000313" key="3">
    <source>
        <dbReference type="Proteomes" id="UP001164653"/>
    </source>
</evidence>
<dbReference type="EMBL" id="CP112998">
    <property type="protein sequence ID" value="WAC15182.1"/>
    <property type="molecule type" value="Genomic_DNA"/>
</dbReference>
<keyword evidence="3" id="KW-1185">Reference proteome</keyword>
<evidence type="ECO:0000256" key="1">
    <source>
        <dbReference type="SAM" id="Phobius"/>
    </source>
</evidence>
<evidence type="ECO:0000313" key="2">
    <source>
        <dbReference type="EMBL" id="WAC15182.1"/>
    </source>
</evidence>
<dbReference type="RefSeq" id="WP_244823174.1">
    <property type="nucleotide sequence ID" value="NZ_CP112998.1"/>
</dbReference>
<keyword evidence="1" id="KW-0472">Membrane</keyword>
<keyword evidence="1" id="KW-1133">Transmembrane helix</keyword>
<dbReference type="Proteomes" id="UP001164653">
    <property type="component" value="Chromosome"/>
</dbReference>